<evidence type="ECO:0000259" key="7">
    <source>
        <dbReference type="Pfam" id="PF04084"/>
    </source>
</evidence>
<feature type="domain" description="Origin recognition complex subunit 2 RecA-like" evidence="7">
    <location>
        <begin position="117"/>
        <end position="276"/>
    </location>
</feature>
<evidence type="ECO:0000256" key="2">
    <source>
        <dbReference type="ARBA" id="ARBA00007421"/>
    </source>
</evidence>
<dbReference type="GO" id="GO:0005664">
    <property type="term" value="C:nuclear origin of replication recognition complex"/>
    <property type="evidence" value="ECO:0007669"/>
    <property type="project" value="UniProtKB-UniRule"/>
</dbReference>
<dbReference type="CTD" id="24589608"/>
<dbReference type="InterPro" id="IPR007220">
    <property type="entry name" value="ORC2"/>
</dbReference>
<dbReference type="PANTHER" id="PTHR14052">
    <property type="entry name" value="ORIGIN RECOGNITION COMPLEX SUBUNIT 2"/>
    <property type="match status" value="1"/>
</dbReference>
<comment type="caution">
    <text evidence="9">The sequence shown here is derived from an EMBL/GenBank/DDBJ whole genome shotgun (WGS) entry which is preliminary data.</text>
</comment>
<feature type="domain" description="Origin recognition complex subunit 2 winged-helix" evidence="8">
    <location>
        <begin position="350"/>
        <end position="408"/>
    </location>
</feature>
<reference evidence="9" key="3">
    <citation type="submission" date="2021-06" db="EMBL/GenBank/DDBJ databases">
        <title>Chromosome-level genome assembly for S. haematobium.</title>
        <authorList>
            <person name="Stroehlein A.J."/>
        </authorList>
    </citation>
    <scope>NUCLEOTIDE SEQUENCE</scope>
</reference>
<dbReference type="InterPro" id="IPR056773">
    <property type="entry name" value="WHD_ORC2"/>
</dbReference>
<dbReference type="GO" id="GO:0003688">
    <property type="term" value="F:DNA replication origin binding"/>
    <property type="evidence" value="ECO:0007669"/>
    <property type="project" value="UniProtKB-UniRule"/>
</dbReference>
<reference evidence="9" key="2">
    <citation type="journal article" date="2019" name="Gigascience">
        <title>High-quality Schistosoma haematobium genome achieved by single-molecule and long-range sequencing.</title>
        <authorList>
            <person name="Stroehlein A.J."/>
            <person name="Korhonen P.K."/>
            <person name="Chong T.M."/>
            <person name="Lim Y.L."/>
            <person name="Chan K.G."/>
            <person name="Webster B."/>
            <person name="Rollinson D."/>
            <person name="Brindley P.J."/>
            <person name="Gasser R.B."/>
            <person name="Young N.D."/>
        </authorList>
    </citation>
    <scope>NUCLEOTIDE SEQUENCE</scope>
</reference>
<evidence type="ECO:0000256" key="3">
    <source>
        <dbReference type="ARBA" id="ARBA00019080"/>
    </source>
</evidence>
<dbReference type="EMBL" id="AMPZ03000005">
    <property type="protein sequence ID" value="KAH9582542.1"/>
    <property type="molecule type" value="Genomic_DNA"/>
</dbReference>
<evidence type="ECO:0000256" key="6">
    <source>
        <dbReference type="RuleBase" id="RU368084"/>
    </source>
</evidence>
<name>A0A922LGB8_SCHHA</name>
<evidence type="ECO:0000256" key="4">
    <source>
        <dbReference type="ARBA" id="ARBA00022705"/>
    </source>
</evidence>
<dbReference type="Proteomes" id="UP000471633">
    <property type="component" value="Unassembled WGS sequence"/>
</dbReference>
<dbReference type="RefSeq" id="XP_035588723.2">
    <property type="nucleotide sequence ID" value="XM_035731000.2"/>
</dbReference>
<dbReference type="Pfam" id="PF24882">
    <property type="entry name" value="WHD_ORC2"/>
    <property type="match status" value="1"/>
</dbReference>
<keyword evidence="4 6" id="KW-0235">DNA replication</keyword>
<accession>A0A922LGB8</accession>
<dbReference type="InterPro" id="IPR056772">
    <property type="entry name" value="RecA-like_ORC2"/>
</dbReference>
<dbReference type="GeneID" id="24589608"/>
<dbReference type="OrthoDB" id="20198at2759"/>
<evidence type="ECO:0000259" key="8">
    <source>
        <dbReference type="Pfam" id="PF24882"/>
    </source>
</evidence>
<evidence type="ECO:0000256" key="1">
    <source>
        <dbReference type="ARBA" id="ARBA00004123"/>
    </source>
</evidence>
<dbReference type="GO" id="GO:0006260">
    <property type="term" value="P:DNA replication"/>
    <property type="evidence" value="ECO:0007669"/>
    <property type="project" value="UniProtKB-UniRule"/>
</dbReference>
<dbReference type="AlphaFoldDB" id="A0A922LGB8"/>
<comment type="subunit">
    <text evidence="6">Component of the origin recognition complex (ORC).</text>
</comment>
<keyword evidence="5 6" id="KW-0539">Nucleus</keyword>
<evidence type="ECO:0000256" key="5">
    <source>
        <dbReference type="ARBA" id="ARBA00023242"/>
    </source>
</evidence>
<comment type="similarity">
    <text evidence="2 6">Belongs to the ORC2 family.</text>
</comment>
<dbReference type="Pfam" id="PF04084">
    <property type="entry name" value="RecA-like_ORC2"/>
    <property type="match status" value="1"/>
</dbReference>
<gene>
    <name evidence="9" type="primary">ORC2_2</name>
    <name evidence="9" type="ORF">MS3_00007261</name>
</gene>
<organism evidence="9 10">
    <name type="scientific">Schistosoma haematobium</name>
    <name type="common">Blood fluke</name>
    <dbReference type="NCBI Taxonomy" id="6185"/>
    <lineage>
        <taxon>Eukaryota</taxon>
        <taxon>Metazoa</taxon>
        <taxon>Spiralia</taxon>
        <taxon>Lophotrochozoa</taxon>
        <taxon>Platyhelminthes</taxon>
        <taxon>Trematoda</taxon>
        <taxon>Digenea</taxon>
        <taxon>Strigeidida</taxon>
        <taxon>Schistosomatoidea</taxon>
        <taxon>Schistosomatidae</taxon>
        <taxon>Schistosoma</taxon>
    </lineage>
</organism>
<reference evidence="9" key="4">
    <citation type="journal article" date="2022" name="PLoS Pathog.">
        <title>Chromosome-level genome of Schistosoma haematobium underpins genome-wide explorations of molecular variation.</title>
        <authorList>
            <person name="Stroehlein A.J."/>
            <person name="Korhonen P.K."/>
            <person name="Lee V.V."/>
            <person name="Ralph S.A."/>
            <person name="Mentink-Kane M."/>
            <person name="You H."/>
            <person name="McManus D.P."/>
            <person name="Tchuente L.T."/>
            <person name="Stothard J.R."/>
            <person name="Kaur P."/>
            <person name="Dudchenko O."/>
            <person name="Aiden E.L."/>
            <person name="Yang B."/>
            <person name="Yang H."/>
            <person name="Emery A.M."/>
            <person name="Webster B.L."/>
            <person name="Brindley P.J."/>
            <person name="Rollinson D."/>
            <person name="Chang B.C.H."/>
            <person name="Gasser R.B."/>
            <person name="Young N.D."/>
        </authorList>
    </citation>
    <scope>NUCLEOTIDE SEQUENCE</scope>
</reference>
<evidence type="ECO:0000313" key="10">
    <source>
        <dbReference type="Proteomes" id="UP000471633"/>
    </source>
</evidence>
<comment type="function">
    <text evidence="6">Component of the origin recognition complex (ORC) that binds origins of replication. DNA-binding is ATP-dependent. ORC is required to assemble the pre-replication complex necessary to initiate DNA replication.</text>
</comment>
<protein>
    <recommendedName>
        <fullName evidence="3 6">Origin recognition complex subunit 2</fullName>
    </recommendedName>
</protein>
<sequence>MSKFLESGIASEFSELNISEEKENIEKLPSRAMKRCSFKKTSNTVSSKCDQKLIEDSETLDSYFLQHGNYINCKTSNHTLSKLRVGNHPGIPDPVVLEQFRNSYKPKQSPTLEKLRSKLGTRLFGNWRIYLREGFNILLYGIGSKRHIMEDFRKQYLSKANCIVIPGYDPSTNIKQILNCICHEFLHVADSCKNPTEQLQLIYDLFKKDEAEKSPLFLLLNNIDGPGLRNGKAQAILARLAEIQHIHLVASLDHANMPLLWSHNELARFSWIWEDCTNFYNYTEESSFANSQILQNILGGIGSGSDTTGSVGAMFASLRQVASSLTQNARDIFRMIVEYQLETPFQDGKGAINGIAMEDLYWRCRDAFLTSNETTLKAQLTEFRDHKLIKIKKGPDGTEFIFIPMDTDNLRKLLQNIDTFQ</sequence>
<proteinExistence type="inferred from homology"/>
<evidence type="ECO:0000313" key="9">
    <source>
        <dbReference type="EMBL" id="KAH9582542.1"/>
    </source>
</evidence>
<dbReference type="PANTHER" id="PTHR14052:SF0">
    <property type="entry name" value="ORIGIN RECOGNITION COMPLEX SUBUNIT 2"/>
    <property type="match status" value="1"/>
</dbReference>
<reference evidence="9" key="1">
    <citation type="journal article" date="2012" name="Nat. Genet.">
        <title>Whole-genome sequence of Schistosoma haematobium.</title>
        <authorList>
            <person name="Young N.D."/>
            <person name="Jex A.R."/>
            <person name="Li B."/>
            <person name="Liu S."/>
            <person name="Yang L."/>
            <person name="Xiong Z."/>
            <person name="Li Y."/>
            <person name="Cantacessi C."/>
            <person name="Hall R.S."/>
            <person name="Xu X."/>
            <person name="Chen F."/>
            <person name="Wu X."/>
            <person name="Zerlotini A."/>
            <person name="Oliveira G."/>
            <person name="Hofmann A."/>
            <person name="Zhang G."/>
            <person name="Fang X."/>
            <person name="Kang Y."/>
            <person name="Campbell B.E."/>
            <person name="Loukas A."/>
            <person name="Ranganathan S."/>
            <person name="Rollinson D."/>
            <person name="Rinaldi G."/>
            <person name="Brindley P.J."/>
            <person name="Yang H."/>
            <person name="Wang J."/>
            <person name="Wang J."/>
            <person name="Gasser R.B."/>
        </authorList>
    </citation>
    <scope>NUCLEOTIDE SEQUENCE</scope>
</reference>
<dbReference type="KEGG" id="shx:MS3_00007261"/>
<keyword evidence="10" id="KW-1185">Reference proteome</keyword>
<comment type="subcellular location">
    <subcellularLocation>
        <location evidence="1 6">Nucleus</location>
    </subcellularLocation>
</comment>